<feature type="transmembrane region" description="Helical" evidence="2">
    <location>
        <begin position="144"/>
        <end position="164"/>
    </location>
</feature>
<feature type="compositionally biased region" description="Polar residues" evidence="1">
    <location>
        <begin position="58"/>
        <end position="67"/>
    </location>
</feature>
<organism evidence="3 4">
    <name type="scientific">Salix purpurea</name>
    <name type="common">Purple osier willow</name>
    <dbReference type="NCBI Taxonomy" id="77065"/>
    <lineage>
        <taxon>Eukaryota</taxon>
        <taxon>Viridiplantae</taxon>
        <taxon>Streptophyta</taxon>
        <taxon>Embryophyta</taxon>
        <taxon>Tracheophyta</taxon>
        <taxon>Spermatophyta</taxon>
        <taxon>Magnoliopsida</taxon>
        <taxon>eudicotyledons</taxon>
        <taxon>Gunneridae</taxon>
        <taxon>Pentapetalae</taxon>
        <taxon>rosids</taxon>
        <taxon>fabids</taxon>
        <taxon>Malpighiales</taxon>
        <taxon>Salicaceae</taxon>
        <taxon>Saliceae</taxon>
        <taxon>Salix</taxon>
    </lineage>
</organism>
<reference evidence="3" key="2">
    <citation type="journal article" date="2023" name="Int. J. Mol. Sci.">
        <title>De Novo Assembly and Annotation of 11 Diverse Shrub Willow (Salix) Genomes Reveals Novel Gene Organization in Sex-Linked Regions.</title>
        <authorList>
            <person name="Hyden B."/>
            <person name="Feng K."/>
            <person name="Yates T.B."/>
            <person name="Jawdy S."/>
            <person name="Cereghino C."/>
            <person name="Smart L.B."/>
            <person name="Muchero W."/>
        </authorList>
    </citation>
    <scope>NUCLEOTIDE SEQUENCE</scope>
    <source>
        <tissue evidence="3">Shoot tip</tissue>
    </source>
</reference>
<comment type="caution">
    <text evidence="3">The sequence shown here is derived from an EMBL/GenBank/DDBJ whole genome shotgun (WGS) entry which is preliminary data.</text>
</comment>
<dbReference type="Proteomes" id="UP001151532">
    <property type="component" value="Chromosome 18"/>
</dbReference>
<evidence type="ECO:0000256" key="2">
    <source>
        <dbReference type="SAM" id="Phobius"/>
    </source>
</evidence>
<dbReference type="EMBL" id="JAPFFK010000012">
    <property type="protein sequence ID" value="KAJ6732283.1"/>
    <property type="molecule type" value="Genomic_DNA"/>
</dbReference>
<accession>A0A9Q0ZFA4</accession>
<dbReference type="AlphaFoldDB" id="A0A9Q0ZFA4"/>
<keyword evidence="4" id="KW-1185">Reference proteome</keyword>
<gene>
    <name evidence="3" type="ORF">OIU79_003417</name>
</gene>
<evidence type="ECO:0000313" key="4">
    <source>
        <dbReference type="Proteomes" id="UP001151532"/>
    </source>
</evidence>
<protein>
    <submittedName>
        <fullName evidence="3">Uncharacterized protein</fullName>
    </submittedName>
</protein>
<sequence length="173" mass="18651">MLVIQALCVESEQGRPDRSLLEVIGDGVGGVRPANFQRQKLGYAKLGSQPEGMDDTMQDGSDQQNEQLLPPPGSPSTHRVRPSSQSAKVTVGTMDTESSTNTRSNPSQGNAASSRRSKTAEWALLVTSVVLEAISAIFEQLGYPLTSMVMAFVALLLSILDLILKARQRGDYM</sequence>
<feature type="compositionally biased region" description="Polar residues" evidence="1">
    <location>
        <begin position="82"/>
        <end position="114"/>
    </location>
</feature>
<proteinExistence type="predicted"/>
<evidence type="ECO:0000256" key="1">
    <source>
        <dbReference type="SAM" id="MobiDB-lite"/>
    </source>
</evidence>
<keyword evidence="2" id="KW-0812">Transmembrane</keyword>
<keyword evidence="2" id="KW-0472">Membrane</keyword>
<feature type="region of interest" description="Disordered" evidence="1">
    <location>
        <begin position="46"/>
        <end position="116"/>
    </location>
</feature>
<evidence type="ECO:0000313" key="3">
    <source>
        <dbReference type="EMBL" id="KAJ6732283.1"/>
    </source>
</evidence>
<name>A0A9Q0ZFA4_SALPP</name>
<keyword evidence="2" id="KW-1133">Transmembrane helix</keyword>
<reference evidence="3" key="1">
    <citation type="submission" date="2022-11" db="EMBL/GenBank/DDBJ databases">
        <authorList>
            <person name="Hyden B.L."/>
            <person name="Feng K."/>
            <person name="Yates T."/>
            <person name="Jawdy S."/>
            <person name="Smart L.B."/>
            <person name="Muchero W."/>
        </authorList>
    </citation>
    <scope>NUCLEOTIDE SEQUENCE</scope>
    <source>
        <tissue evidence="3">Shoot tip</tissue>
    </source>
</reference>